<feature type="domain" description="2-oxoacid dehydrogenase acyltransferase catalytic" evidence="4">
    <location>
        <begin position="3"/>
        <end position="222"/>
    </location>
</feature>
<keyword evidence="2" id="KW-0808">Transferase</keyword>
<dbReference type="Pfam" id="PF00198">
    <property type="entry name" value="2-oxoacid_dh"/>
    <property type="match status" value="1"/>
</dbReference>
<dbReference type="EMBL" id="MFHD01000009">
    <property type="protein sequence ID" value="OGF63032.1"/>
    <property type="molecule type" value="Genomic_DNA"/>
</dbReference>
<accession>A0A1F5VHX8</accession>
<dbReference type="PANTHER" id="PTHR43178:SF5">
    <property type="entry name" value="LIPOAMIDE ACYLTRANSFERASE COMPONENT OF BRANCHED-CHAIN ALPHA-KETO ACID DEHYDROGENASE COMPLEX, MITOCHONDRIAL"/>
    <property type="match status" value="1"/>
</dbReference>
<evidence type="ECO:0000256" key="3">
    <source>
        <dbReference type="ARBA" id="ARBA00023315"/>
    </source>
</evidence>
<comment type="cofactor">
    <cofactor evidence="1">
        <name>(R)-lipoate</name>
        <dbReference type="ChEBI" id="CHEBI:83088"/>
    </cofactor>
</comment>
<reference evidence="5 6" key="1">
    <citation type="journal article" date="2016" name="Nat. Commun.">
        <title>Thousands of microbial genomes shed light on interconnected biogeochemical processes in an aquifer system.</title>
        <authorList>
            <person name="Anantharaman K."/>
            <person name="Brown C.T."/>
            <person name="Hug L.A."/>
            <person name="Sharon I."/>
            <person name="Castelle C.J."/>
            <person name="Probst A.J."/>
            <person name="Thomas B.C."/>
            <person name="Singh A."/>
            <person name="Wilkins M.J."/>
            <person name="Karaoz U."/>
            <person name="Brodie E.L."/>
            <person name="Williams K.H."/>
            <person name="Hubbard S.S."/>
            <person name="Banfield J.F."/>
        </authorList>
    </citation>
    <scope>NUCLEOTIDE SEQUENCE [LARGE SCALE GENOMIC DNA]</scope>
</reference>
<evidence type="ECO:0000256" key="1">
    <source>
        <dbReference type="ARBA" id="ARBA00001938"/>
    </source>
</evidence>
<dbReference type="InterPro" id="IPR050743">
    <property type="entry name" value="2-oxoacid_DH_E2_comp"/>
</dbReference>
<dbReference type="InterPro" id="IPR001078">
    <property type="entry name" value="2-oxoacid_DH_actylTfrase"/>
</dbReference>
<name>A0A1F5VHX8_9BACT</name>
<dbReference type="GO" id="GO:0016407">
    <property type="term" value="F:acetyltransferase activity"/>
    <property type="evidence" value="ECO:0007669"/>
    <property type="project" value="TreeGrafter"/>
</dbReference>
<dbReference type="AlphaFoldDB" id="A0A1F5VHX8"/>
<dbReference type="Proteomes" id="UP000179251">
    <property type="component" value="Unassembled WGS sequence"/>
</dbReference>
<dbReference type="GO" id="GO:0031405">
    <property type="term" value="F:lipoic acid binding"/>
    <property type="evidence" value="ECO:0007669"/>
    <property type="project" value="TreeGrafter"/>
</dbReference>
<comment type="caution">
    <text evidence="5">The sequence shown here is derived from an EMBL/GenBank/DDBJ whole genome shotgun (WGS) entry which is preliminary data.</text>
</comment>
<dbReference type="InterPro" id="IPR023213">
    <property type="entry name" value="CAT-like_dom_sf"/>
</dbReference>
<keyword evidence="3" id="KW-0012">Acyltransferase</keyword>
<proteinExistence type="predicted"/>
<gene>
    <name evidence="5" type="ORF">A2834_03185</name>
</gene>
<organism evidence="5 6">
    <name type="scientific">Candidatus Giovannonibacteria bacterium RIFCSPHIGHO2_01_FULL_45_23</name>
    <dbReference type="NCBI Taxonomy" id="1798325"/>
    <lineage>
        <taxon>Bacteria</taxon>
        <taxon>Candidatus Giovannoniibacteriota</taxon>
    </lineage>
</organism>
<protein>
    <recommendedName>
        <fullName evidence="4">2-oxoacid dehydrogenase acyltransferase catalytic domain-containing protein</fullName>
    </recommendedName>
</protein>
<dbReference type="PANTHER" id="PTHR43178">
    <property type="entry name" value="DIHYDROLIPOAMIDE ACETYLTRANSFERASE COMPONENT OF PYRUVATE DEHYDROGENASE COMPLEX"/>
    <property type="match status" value="1"/>
</dbReference>
<evidence type="ECO:0000313" key="6">
    <source>
        <dbReference type="Proteomes" id="UP000179251"/>
    </source>
</evidence>
<dbReference type="STRING" id="1798325.A2834_03185"/>
<evidence type="ECO:0000259" key="4">
    <source>
        <dbReference type="Pfam" id="PF00198"/>
    </source>
</evidence>
<sequence>MKTQKPSSLRQATAKYLVKSQGIPFTPIWSSADASKLLEIRAESKYKFDAMFLYLLTESLLWMPEMNASWDEDKKEEQIILRDSINLGLSLNTKDDNVVVARVADPDRKTAFQINRAVVELAEKAKIGKIHEKDIFPLPNIVLNNVGMMDIEGSVPIPLPWNAFMVTTFRIKRIPVADQDKDFSIGVLPMMNIVLTFDHRLFDGAKAAKFLTLFKQKLENPRF</sequence>
<evidence type="ECO:0000256" key="2">
    <source>
        <dbReference type="ARBA" id="ARBA00022679"/>
    </source>
</evidence>
<evidence type="ECO:0000313" key="5">
    <source>
        <dbReference type="EMBL" id="OGF63032.1"/>
    </source>
</evidence>
<dbReference type="Gene3D" id="3.30.559.10">
    <property type="entry name" value="Chloramphenicol acetyltransferase-like domain"/>
    <property type="match status" value="1"/>
</dbReference>
<dbReference type="GO" id="GO:0005737">
    <property type="term" value="C:cytoplasm"/>
    <property type="evidence" value="ECO:0007669"/>
    <property type="project" value="TreeGrafter"/>
</dbReference>
<dbReference type="SUPFAM" id="SSF52777">
    <property type="entry name" value="CoA-dependent acyltransferases"/>
    <property type="match status" value="1"/>
</dbReference>